<dbReference type="PANTHER" id="PTHR12308">
    <property type="entry name" value="ANOCTAMIN"/>
    <property type="match status" value="1"/>
</dbReference>
<evidence type="ECO:0000259" key="6">
    <source>
        <dbReference type="Pfam" id="PF04547"/>
    </source>
</evidence>
<feature type="transmembrane region" description="Helical" evidence="5">
    <location>
        <begin position="435"/>
        <end position="456"/>
    </location>
</feature>
<feature type="transmembrane region" description="Helical" evidence="5">
    <location>
        <begin position="288"/>
        <end position="312"/>
    </location>
</feature>
<keyword evidence="2 5" id="KW-0812">Transmembrane</keyword>
<dbReference type="Proteomes" id="UP000799772">
    <property type="component" value="Unassembled WGS sequence"/>
</dbReference>
<dbReference type="AlphaFoldDB" id="A0A9P4ICK4"/>
<keyword evidence="4 5" id="KW-0472">Membrane</keyword>
<comment type="subcellular location">
    <subcellularLocation>
        <location evidence="1">Membrane</location>
        <topology evidence="1">Multi-pass membrane protein</topology>
    </subcellularLocation>
</comment>
<dbReference type="EMBL" id="ML978128">
    <property type="protein sequence ID" value="KAF2097207.1"/>
    <property type="molecule type" value="Genomic_DNA"/>
</dbReference>
<dbReference type="OrthoDB" id="296386at2759"/>
<feature type="transmembrane region" description="Helical" evidence="5">
    <location>
        <begin position="324"/>
        <end position="348"/>
    </location>
</feature>
<comment type="caution">
    <text evidence="8">The sequence shown here is derived from an EMBL/GenBank/DDBJ whole genome shotgun (WGS) entry which is preliminary data.</text>
</comment>
<name>A0A9P4ICK4_9PEZI</name>
<evidence type="ECO:0000259" key="7">
    <source>
        <dbReference type="Pfam" id="PF20877"/>
    </source>
</evidence>
<feature type="domain" description="Anoctamin alpha-beta plait" evidence="7">
    <location>
        <begin position="15"/>
        <end position="140"/>
    </location>
</feature>
<evidence type="ECO:0000256" key="3">
    <source>
        <dbReference type="ARBA" id="ARBA00022989"/>
    </source>
</evidence>
<feature type="transmembrane region" description="Helical" evidence="5">
    <location>
        <begin position="369"/>
        <end position="390"/>
    </location>
</feature>
<dbReference type="Pfam" id="PF04547">
    <property type="entry name" value="Anoctamin"/>
    <property type="match status" value="1"/>
</dbReference>
<gene>
    <name evidence="8" type="ORF">NA57DRAFT_41837</name>
</gene>
<evidence type="ECO:0000256" key="2">
    <source>
        <dbReference type="ARBA" id="ARBA00022692"/>
    </source>
</evidence>
<dbReference type="GO" id="GO:0016020">
    <property type="term" value="C:membrane"/>
    <property type="evidence" value="ECO:0007669"/>
    <property type="project" value="UniProtKB-SubCell"/>
</dbReference>
<dbReference type="InterPro" id="IPR049456">
    <property type="entry name" value="Anoctamin_N_fung"/>
</dbReference>
<evidence type="ECO:0000256" key="4">
    <source>
        <dbReference type="ARBA" id="ARBA00023136"/>
    </source>
</evidence>
<dbReference type="InterPro" id="IPR049452">
    <property type="entry name" value="Anoctamin_TM"/>
</dbReference>
<evidence type="ECO:0000313" key="8">
    <source>
        <dbReference type="EMBL" id="KAF2097207.1"/>
    </source>
</evidence>
<organism evidence="8 9">
    <name type="scientific">Rhizodiscina lignyota</name>
    <dbReference type="NCBI Taxonomy" id="1504668"/>
    <lineage>
        <taxon>Eukaryota</taxon>
        <taxon>Fungi</taxon>
        <taxon>Dikarya</taxon>
        <taxon>Ascomycota</taxon>
        <taxon>Pezizomycotina</taxon>
        <taxon>Dothideomycetes</taxon>
        <taxon>Pleosporomycetidae</taxon>
        <taxon>Aulographales</taxon>
        <taxon>Rhizodiscinaceae</taxon>
        <taxon>Rhizodiscina</taxon>
    </lineage>
</organism>
<proteinExistence type="predicted"/>
<dbReference type="GO" id="GO:0032541">
    <property type="term" value="C:cortical endoplasmic reticulum"/>
    <property type="evidence" value="ECO:0007669"/>
    <property type="project" value="TreeGrafter"/>
</dbReference>
<feature type="transmembrane region" description="Helical" evidence="5">
    <location>
        <begin position="181"/>
        <end position="208"/>
    </location>
</feature>
<evidence type="ECO:0000256" key="1">
    <source>
        <dbReference type="ARBA" id="ARBA00004141"/>
    </source>
</evidence>
<dbReference type="PANTHER" id="PTHR12308:SF73">
    <property type="entry name" value="ANOCTAMIN"/>
    <property type="match status" value="1"/>
</dbReference>
<accession>A0A9P4ICK4</accession>
<feature type="domain" description="Anoctamin transmembrane" evidence="6">
    <location>
        <begin position="173"/>
        <end position="645"/>
    </location>
</feature>
<evidence type="ECO:0000256" key="5">
    <source>
        <dbReference type="SAM" id="Phobius"/>
    </source>
</evidence>
<protein>
    <submittedName>
        <fullName evidence="8">DUF590-domain-containing protein</fullName>
    </submittedName>
</protein>
<evidence type="ECO:0000313" key="9">
    <source>
        <dbReference type="Proteomes" id="UP000799772"/>
    </source>
</evidence>
<dbReference type="Pfam" id="PF20877">
    <property type="entry name" value="Anoctamin_N"/>
    <property type="match status" value="1"/>
</dbReference>
<keyword evidence="3 5" id="KW-1133">Transmembrane helix</keyword>
<sequence>MAPEPKSPGLQTNMDVEYVIVYRFAKVEKQKATEEFSSLVEALGNVGLATEVRNGESHSLLIFVKVASEEHLFGEVYRSRVRDWLYGVRAAAPPKETRGALESEPMYEAERLRIIFQLITNSEAEGGAGITLKEGKWKNVESIFALHDHAHNKEWINQWARKWFLSPEDLDDIRNRLGEKIAYYFAFTQAYFMFLLAPAAFGFASYFLLGHYSSTYAIVNSLLCTVFTEWWKHQEVDLAVRWGVRNVSQIASRNREFKQEKVVTDPVTGEQVAFFPATKRLQRQFLQVPFAILCATVLGTLIATCFGIEIFISEVYNGPLKSVLVFLPTGILTTCMPILSTVLTNFATQLNHFENYETQAAYDTAFTQKIFVINFITSYLPILLTAFVYVPFGTLLVPYLDIFSVTVKPFAKHQKEMELPAAGFEINPMRLRKQVIYFTVTAQIVNLGMEVIVPYLKRKGFAKFKKMQSERAAKNGGAVPDAGANDLPDEHAFLTRVRQESELDVYDVTTDLREMVLQFGYLSLFSVVWPLTACSFLANNWLELRADALKITIEMQRPTPWRADTIGPWLDSLAFLTWLGSITTSALVFLFSNDGLGPDGTPYAIKGWALLATIMFSEHLFLLVRWGVSIAISKVDSPGRQKERRERYLVRKQYFDESLSELEKIPSLKDAATDENITRRSLEDEARDATLGNSRVEDKFWARQRNWRETAKVGAGLIERSAPTDVKERESKKEL</sequence>
<dbReference type="InterPro" id="IPR007632">
    <property type="entry name" value="Anoctamin"/>
</dbReference>
<dbReference type="GO" id="GO:0005254">
    <property type="term" value="F:chloride channel activity"/>
    <property type="evidence" value="ECO:0007669"/>
    <property type="project" value="TreeGrafter"/>
</dbReference>
<keyword evidence="9" id="KW-1185">Reference proteome</keyword>
<reference evidence="8" key="1">
    <citation type="journal article" date="2020" name="Stud. Mycol.">
        <title>101 Dothideomycetes genomes: a test case for predicting lifestyles and emergence of pathogens.</title>
        <authorList>
            <person name="Haridas S."/>
            <person name="Albert R."/>
            <person name="Binder M."/>
            <person name="Bloem J."/>
            <person name="Labutti K."/>
            <person name="Salamov A."/>
            <person name="Andreopoulos B."/>
            <person name="Baker S."/>
            <person name="Barry K."/>
            <person name="Bills G."/>
            <person name="Bluhm B."/>
            <person name="Cannon C."/>
            <person name="Castanera R."/>
            <person name="Culley D."/>
            <person name="Daum C."/>
            <person name="Ezra D."/>
            <person name="Gonzalez J."/>
            <person name="Henrissat B."/>
            <person name="Kuo A."/>
            <person name="Liang C."/>
            <person name="Lipzen A."/>
            <person name="Lutzoni F."/>
            <person name="Magnuson J."/>
            <person name="Mondo S."/>
            <person name="Nolan M."/>
            <person name="Ohm R."/>
            <person name="Pangilinan J."/>
            <person name="Park H.-J."/>
            <person name="Ramirez L."/>
            <person name="Alfaro M."/>
            <person name="Sun H."/>
            <person name="Tritt A."/>
            <person name="Yoshinaga Y."/>
            <person name="Zwiers L.-H."/>
            <person name="Turgeon B."/>
            <person name="Goodwin S."/>
            <person name="Spatafora J."/>
            <person name="Crous P."/>
            <person name="Grigoriev I."/>
        </authorList>
    </citation>
    <scope>NUCLEOTIDE SEQUENCE</scope>
    <source>
        <strain evidence="8">CBS 133067</strain>
    </source>
</reference>